<gene>
    <name evidence="2" type="ORF">H4W29_003838</name>
</gene>
<evidence type="ECO:0000313" key="3">
    <source>
        <dbReference type="Proteomes" id="UP000620262"/>
    </source>
</evidence>
<dbReference type="EMBL" id="JADBEC010000001">
    <property type="protein sequence ID" value="MBE1506657.1"/>
    <property type="molecule type" value="Genomic_DNA"/>
</dbReference>
<comment type="caution">
    <text evidence="2">The sequence shown here is derived from an EMBL/GenBank/DDBJ whole genome shotgun (WGS) entry which is preliminary data.</text>
</comment>
<keyword evidence="3" id="KW-1185">Reference proteome</keyword>
<sequence length="39" mass="4027">MTAAMIASVVGILGVQMFDPGDGSGSRTPPDVIRQPEPK</sequence>
<proteinExistence type="predicted"/>
<dbReference type="Proteomes" id="UP000620262">
    <property type="component" value="Unassembled WGS sequence"/>
</dbReference>
<feature type="region of interest" description="Disordered" evidence="1">
    <location>
        <begin position="17"/>
        <end position="39"/>
    </location>
</feature>
<protein>
    <recommendedName>
        <fullName evidence="4">Exopeptide</fullName>
    </recommendedName>
</protein>
<reference evidence="2 3" key="1">
    <citation type="submission" date="2020-10" db="EMBL/GenBank/DDBJ databases">
        <title>Sequencing the genomes of 1000 actinobacteria strains.</title>
        <authorList>
            <person name="Klenk H.-P."/>
        </authorList>
    </citation>
    <scope>NUCLEOTIDE SEQUENCE [LARGE SCALE GENOMIC DNA]</scope>
    <source>
        <strain evidence="2 3">DSM 7307</strain>
    </source>
</reference>
<organism evidence="2 3">
    <name type="scientific">Rhizobium viscosum</name>
    <name type="common">Arthrobacter viscosus</name>
    <dbReference type="NCBI Taxonomy" id="1673"/>
    <lineage>
        <taxon>Bacteria</taxon>
        <taxon>Pseudomonadati</taxon>
        <taxon>Pseudomonadota</taxon>
        <taxon>Alphaproteobacteria</taxon>
        <taxon>Hyphomicrobiales</taxon>
        <taxon>Rhizobiaceae</taxon>
        <taxon>Rhizobium/Agrobacterium group</taxon>
        <taxon>Rhizobium</taxon>
    </lineage>
</organism>
<evidence type="ECO:0000313" key="2">
    <source>
        <dbReference type="EMBL" id="MBE1506657.1"/>
    </source>
</evidence>
<accession>A0ABR9ITW7</accession>
<evidence type="ECO:0008006" key="4">
    <source>
        <dbReference type="Google" id="ProtNLM"/>
    </source>
</evidence>
<evidence type="ECO:0000256" key="1">
    <source>
        <dbReference type="SAM" id="MobiDB-lite"/>
    </source>
</evidence>
<name>A0ABR9ITW7_RHIVS</name>